<dbReference type="Proteomes" id="UP000515873">
    <property type="component" value="Chromosome"/>
</dbReference>
<dbReference type="InterPro" id="IPR000572">
    <property type="entry name" value="OxRdtase_Mopterin-bd_dom"/>
</dbReference>
<dbReference type="EMBL" id="CP060412">
    <property type="protein sequence ID" value="QNK01973.1"/>
    <property type="molecule type" value="Genomic_DNA"/>
</dbReference>
<dbReference type="Gene3D" id="3.90.420.10">
    <property type="entry name" value="Oxidoreductase, molybdopterin-binding domain"/>
    <property type="match status" value="1"/>
</dbReference>
<evidence type="ECO:0000313" key="3">
    <source>
        <dbReference type="Proteomes" id="UP000515873"/>
    </source>
</evidence>
<dbReference type="RefSeq" id="WP_187057431.1">
    <property type="nucleotide sequence ID" value="NZ_CP060412.1"/>
</dbReference>
<dbReference type="Pfam" id="PF00174">
    <property type="entry name" value="Oxidored_molyb"/>
    <property type="match status" value="1"/>
</dbReference>
<gene>
    <name evidence="2" type="ORF">H8F01_02020</name>
</gene>
<reference evidence="2 3" key="1">
    <citation type="submission" date="2020-08" db="EMBL/GenBank/DDBJ databases">
        <title>Dyella sp. G9 isolated from forest soil.</title>
        <authorList>
            <person name="Fu J."/>
            <person name="Qiu L."/>
        </authorList>
    </citation>
    <scope>NUCLEOTIDE SEQUENCE [LARGE SCALE GENOMIC DNA]</scope>
    <source>
        <strain evidence="2 3">G9</strain>
    </source>
</reference>
<proteinExistence type="predicted"/>
<dbReference type="AlphaFoldDB" id="A0A7G8Q5B5"/>
<evidence type="ECO:0000313" key="2">
    <source>
        <dbReference type="EMBL" id="QNK01973.1"/>
    </source>
</evidence>
<organism evidence="2 3">
    <name type="scientific">Dyella telluris</name>
    <dbReference type="NCBI Taxonomy" id="2763498"/>
    <lineage>
        <taxon>Bacteria</taxon>
        <taxon>Pseudomonadati</taxon>
        <taxon>Pseudomonadota</taxon>
        <taxon>Gammaproteobacteria</taxon>
        <taxon>Lysobacterales</taxon>
        <taxon>Rhodanobacteraceae</taxon>
        <taxon>Dyella</taxon>
    </lineage>
</organism>
<dbReference type="KEGG" id="dtl:H8F01_02020"/>
<dbReference type="SUPFAM" id="SSF56524">
    <property type="entry name" value="Oxidoreductase molybdopterin-binding domain"/>
    <property type="match status" value="1"/>
</dbReference>
<protein>
    <submittedName>
        <fullName evidence="2">Molybdopterin-dependent oxidoreductase</fullName>
    </submittedName>
</protein>
<keyword evidence="3" id="KW-1185">Reference proteome</keyword>
<feature type="domain" description="Oxidoreductase molybdopterin-binding" evidence="1">
    <location>
        <begin position="34"/>
        <end position="132"/>
    </location>
</feature>
<name>A0A7G8Q5B5_9GAMM</name>
<accession>A0A7G8Q5B5</accession>
<evidence type="ECO:0000259" key="1">
    <source>
        <dbReference type="Pfam" id="PF00174"/>
    </source>
</evidence>
<sequence>MSAPDNPGLRLDAKALAGMAHEEVTASAHDEPASQWRGVKLDEVLAKVGVSLDKPLRGKSLATFVRVTGADGYQVVFGLADLDATLGHTQVLLVDTRDGKPLDKDGPFRLLVPGDKRPARWVRNVTTIEVVDGGTTRRP</sequence>
<dbReference type="InterPro" id="IPR036374">
    <property type="entry name" value="OxRdtase_Mopterin-bd_sf"/>
</dbReference>